<geneLocation type="plasmid" evidence="2">
    <name>p1</name>
</geneLocation>
<feature type="region of interest" description="Disordered" evidence="1">
    <location>
        <begin position="181"/>
        <end position="200"/>
    </location>
</feature>
<dbReference type="EMBL" id="CP115922">
    <property type="protein sequence ID" value="XCD19143.1"/>
    <property type="molecule type" value="Genomic_DNA"/>
</dbReference>
<sequence>MLNFIDVSSLKYELSEAVFTKSEKVIKELMRLLEEGAVLKVGYSTGKDSSTVLNASIEAMRRCLEQGTIETTRPLVVITVDTTLEPYNLSCYVPHAHKLVKAYCDSLGINLEIEVASPPLYQQLMVLFAGTQKLLPSARSGRTVDCSIIWKLDSSRRCLEKIQHRLPARYRSAHWVDISGSRTEESQRRKNNMKKAGTDSRTAASLIQHWQSLPVGYSITNFAPISDWDTRDVINYLTHAGQNPVQRPSKQHAIRAFCESFGLLLALYGEGSDDVCSVTSQSTCGGTARYGCQCCPVVSDDHSGKEIMQYPRWARFGDDVLRFRDYFVRVSLDVRHRAYHPRATCGVTSNIYLQPNVLKANVLENLLYYAAQITEKQKRIHEEFCERLASGDIDNDEGVLDIMSDPTLSDAVKREYREAYIARMSDAPMLSLFTEQHAGLLSALWSLNGVKSTPYRPMKILDAVQHGKSKPFPMLNSELNDARRAAGLPDWDDASVLNKTVPDALVYQLFTPAKTFNSEASEQECLAHSPINLTEYSSQATPVLTPDADGRFVNRHNMTALHNLRLKVVYRIDDQGESLSVKRSKRGVNFDLPTSSNAHQQLLLLAKDKLHRVLVKKYGEDITTEDMIGQPLSQHDVISIEFLTEMPECKEFSSAYPALRETKTNKRQSGVRFTMRTRSKERDGKWVAGRTSLQDYVPSTRSSQAEQFEQHIGYWLPDRSQKRVQLFQLHDYNLDEELVGHMEYSIDIDDSAFQNFIETHWNTCIANHNQALLRSRSAGLALAPIKELPRFTT</sequence>
<reference evidence="2" key="1">
    <citation type="submission" date="2023-01" db="EMBL/GenBank/DDBJ databases">
        <title>Vibrio sp. CB1-14 genome sequencing.</title>
        <authorList>
            <person name="Otstavnykh N."/>
            <person name="Isaeva M."/>
            <person name="Meleshko D."/>
        </authorList>
    </citation>
    <scope>NUCLEOTIDE SEQUENCE</scope>
    <source>
        <strain evidence="2">CB1-14</strain>
        <plasmid evidence="2">p1</plasmid>
    </source>
</reference>
<keyword evidence="2" id="KW-0614">Plasmid</keyword>
<evidence type="ECO:0008006" key="3">
    <source>
        <dbReference type="Google" id="ProtNLM"/>
    </source>
</evidence>
<dbReference type="SUPFAM" id="SSF52402">
    <property type="entry name" value="Adenine nucleotide alpha hydrolases-like"/>
    <property type="match status" value="1"/>
</dbReference>
<evidence type="ECO:0000256" key="1">
    <source>
        <dbReference type="SAM" id="MobiDB-lite"/>
    </source>
</evidence>
<dbReference type="Gene3D" id="3.40.50.620">
    <property type="entry name" value="HUPs"/>
    <property type="match status" value="1"/>
</dbReference>
<proteinExistence type="predicted"/>
<dbReference type="RefSeq" id="WP_353500269.1">
    <property type="nucleotide sequence ID" value="NZ_CP115922.1"/>
</dbReference>
<gene>
    <name evidence="2" type="ORF">PG915_24720</name>
</gene>
<dbReference type="AlphaFoldDB" id="A0AAU8BTE8"/>
<organism evidence="2">
    <name type="scientific">Vibrio chaetopteri</name>
    <dbReference type="NCBI Taxonomy" id="3016528"/>
    <lineage>
        <taxon>Bacteria</taxon>
        <taxon>Pseudomonadati</taxon>
        <taxon>Pseudomonadota</taxon>
        <taxon>Gammaproteobacteria</taxon>
        <taxon>Vibrionales</taxon>
        <taxon>Vibrionaceae</taxon>
        <taxon>Vibrio</taxon>
    </lineage>
</organism>
<accession>A0AAU8BTE8</accession>
<protein>
    <recommendedName>
        <fullName evidence="3">Phosphoadenosine phosphosulphate reductase domain-containing protein</fullName>
    </recommendedName>
</protein>
<name>A0AAU8BTE8_9VIBR</name>
<dbReference type="InterPro" id="IPR014729">
    <property type="entry name" value="Rossmann-like_a/b/a_fold"/>
</dbReference>
<dbReference type="KEGG" id="vck:PG915_24720"/>
<evidence type="ECO:0000313" key="2">
    <source>
        <dbReference type="EMBL" id="XCD19143.1"/>
    </source>
</evidence>